<gene>
    <name evidence="3" type="ORF">I551_3298</name>
</gene>
<reference evidence="3 4" key="1">
    <citation type="submission" date="2014-01" db="EMBL/GenBank/DDBJ databases">
        <authorList>
            <person name="Dobos K."/>
            <person name="Lenaerts A."/>
            <person name="Ordway D."/>
            <person name="DeGroote M.A."/>
            <person name="Parker T."/>
            <person name="Sizemore C."/>
            <person name="Tallon L.J."/>
            <person name="Sadzewicz L.K."/>
            <person name="Sengamalay N."/>
            <person name="Fraser C.M."/>
            <person name="Hine E."/>
            <person name="Shefchek K.A."/>
            <person name="Das S.P."/>
            <person name="Tettelin H."/>
        </authorList>
    </citation>
    <scope>NUCLEOTIDE SEQUENCE [LARGE SCALE GENOMIC DNA]</scope>
    <source>
        <strain evidence="3 4">Harvey</strain>
    </source>
</reference>
<dbReference type="Pfam" id="PF13312">
    <property type="entry name" value="DUF4081"/>
    <property type="match status" value="1"/>
</dbReference>
<evidence type="ECO:0000259" key="2">
    <source>
        <dbReference type="Pfam" id="PF13312"/>
    </source>
</evidence>
<comment type="caution">
    <text evidence="3">The sequence shown here is derived from an EMBL/GenBank/DDBJ whole genome shotgun (WGS) entry which is preliminary data.</text>
</comment>
<protein>
    <recommendedName>
        <fullName evidence="2">DUF4081 domain-containing protein</fullName>
    </recommendedName>
</protein>
<feature type="domain" description="DUF4081" evidence="2">
    <location>
        <begin position="40"/>
        <end position="107"/>
    </location>
</feature>
<feature type="region of interest" description="Disordered" evidence="1">
    <location>
        <begin position="167"/>
        <end position="188"/>
    </location>
</feature>
<dbReference type="InterPro" id="IPR025289">
    <property type="entry name" value="DUF4081"/>
</dbReference>
<dbReference type="EMBL" id="JAOL01000106">
    <property type="protein sequence ID" value="EUA90302.1"/>
    <property type="molecule type" value="Genomic_DNA"/>
</dbReference>
<dbReference type="Proteomes" id="UP000020681">
    <property type="component" value="Unassembled WGS sequence"/>
</dbReference>
<organism evidence="3 4">
    <name type="scientific">Mycobacterium ulcerans str. Harvey</name>
    <dbReference type="NCBI Taxonomy" id="1299332"/>
    <lineage>
        <taxon>Bacteria</taxon>
        <taxon>Bacillati</taxon>
        <taxon>Actinomycetota</taxon>
        <taxon>Actinomycetes</taxon>
        <taxon>Mycobacteriales</taxon>
        <taxon>Mycobacteriaceae</taxon>
        <taxon>Mycobacterium</taxon>
        <taxon>Mycobacterium ulcerans group</taxon>
    </lineage>
</organism>
<keyword evidence="4" id="KW-1185">Reference proteome</keyword>
<proteinExistence type="predicted"/>
<name>A0ABN0QZU6_MYCUL</name>
<evidence type="ECO:0000313" key="3">
    <source>
        <dbReference type="EMBL" id="EUA90302.1"/>
    </source>
</evidence>
<sequence>MSVVRDVAALWRVLDENPVESCMVAARVADYGIEPNSLGGDLWTRDGVDESLCFAGANLIPLRGELIDLNAFADEAKSTARRCSSLVGRADLVLPMWQRLESAWGRPAMCVTTSRSWPSTPTPVARSTRRYARSDPRSWTPTWWPPWTCSSVRWASILASETAAGVIAAGSPASSRPGGRGPGSSTVR</sequence>
<evidence type="ECO:0000313" key="4">
    <source>
        <dbReference type="Proteomes" id="UP000020681"/>
    </source>
</evidence>
<evidence type="ECO:0000256" key="1">
    <source>
        <dbReference type="SAM" id="MobiDB-lite"/>
    </source>
</evidence>
<accession>A0ABN0QZU6</accession>
<feature type="compositionally biased region" description="Low complexity" evidence="1">
    <location>
        <begin position="168"/>
        <end position="188"/>
    </location>
</feature>